<evidence type="ECO:0008006" key="6">
    <source>
        <dbReference type="Google" id="ProtNLM"/>
    </source>
</evidence>
<evidence type="ECO:0000313" key="4">
    <source>
        <dbReference type="EMBL" id="OBT98758.1"/>
    </source>
</evidence>
<evidence type="ECO:0000256" key="1">
    <source>
        <dbReference type="ARBA" id="ARBA00022801"/>
    </source>
</evidence>
<feature type="signal peptide" evidence="3">
    <location>
        <begin position="1"/>
        <end position="18"/>
    </location>
</feature>
<accession>A0A1B8GSF8</accession>
<dbReference type="STRING" id="342668.A0A1B8GSF8"/>
<keyword evidence="5" id="KW-1185">Reference proteome</keyword>
<reference evidence="5" key="2">
    <citation type="journal article" date="2018" name="Nat. Commun.">
        <title>Extreme sensitivity to ultraviolet light in the fungal pathogen causing white-nose syndrome of bats.</title>
        <authorList>
            <person name="Palmer J.M."/>
            <person name="Drees K.P."/>
            <person name="Foster J.T."/>
            <person name="Lindner D.L."/>
        </authorList>
    </citation>
    <scope>NUCLEOTIDE SEQUENCE [LARGE SCALE GENOMIC DNA]</scope>
    <source>
        <strain evidence="5">UAMH 10579</strain>
    </source>
</reference>
<reference evidence="4 5" key="1">
    <citation type="submission" date="2016-03" db="EMBL/GenBank/DDBJ databases">
        <title>Comparative genomics of Pseudogymnoascus destructans, the fungus causing white-nose syndrome of bats.</title>
        <authorList>
            <person name="Palmer J.M."/>
            <person name="Drees K.P."/>
            <person name="Foster J.T."/>
            <person name="Lindner D.L."/>
        </authorList>
    </citation>
    <scope>NUCLEOTIDE SEQUENCE [LARGE SCALE GENOMIC DNA]</scope>
    <source>
        <strain evidence="4 5">UAMH 10579</strain>
    </source>
</reference>
<evidence type="ECO:0000256" key="3">
    <source>
        <dbReference type="SAM" id="SignalP"/>
    </source>
</evidence>
<organism evidence="4 5">
    <name type="scientific">Pseudogymnoascus verrucosus</name>
    <dbReference type="NCBI Taxonomy" id="342668"/>
    <lineage>
        <taxon>Eukaryota</taxon>
        <taxon>Fungi</taxon>
        <taxon>Dikarya</taxon>
        <taxon>Ascomycota</taxon>
        <taxon>Pezizomycotina</taxon>
        <taxon>Leotiomycetes</taxon>
        <taxon>Thelebolales</taxon>
        <taxon>Thelebolaceae</taxon>
        <taxon>Pseudogymnoascus</taxon>
    </lineage>
</organism>
<dbReference type="RefSeq" id="XP_018132491.1">
    <property type="nucleotide sequence ID" value="XM_018272803.2"/>
</dbReference>
<proteinExistence type="predicted"/>
<evidence type="ECO:0000256" key="2">
    <source>
        <dbReference type="SAM" id="MobiDB-lite"/>
    </source>
</evidence>
<dbReference type="GO" id="GO:0009395">
    <property type="term" value="P:phospholipid catabolic process"/>
    <property type="evidence" value="ECO:0007669"/>
    <property type="project" value="TreeGrafter"/>
</dbReference>
<feature type="chain" id="PRO_5008608940" description="Acid phosphatase" evidence="3">
    <location>
        <begin position="19"/>
        <end position="422"/>
    </location>
</feature>
<dbReference type="Gene3D" id="3.40.720.10">
    <property type="entry name" value="Alkaline Phosphatase, subunit A"/>
    <property type="match status" value="1"/>
</dbReference>
<feature type="region of interest" description="Disordered" evidence="2">
    <location>
        <begin position="395"/>
        <end position="422"/>
    </location>
</feature>
<dbReference type="GO" id="GO:0016788">
    <property type="term" value="F:hydrolase activity, acting on ester bonds"/>
    <property type="evidence" value="ECO:0007669"/>
    <property type="project" value="InterPro"/>
</dbReference>
<dbReference type="PANTHER" id="PTHR31956">
    <property type="entry name" value="NON-SPECIFIC PHOSPHOLIPASE C4-RELATED"/>
    <property type="match status" value="1"/>
</dbReference>
<dbReference type="InterPro" id="IPR007312">
    <property type="entry name" value="Phosphoesterase"/>
</dbReference>
<dbReference type="GeneID" id="28836694"/>
<dbReference type="FunFam" id="3.40.720.10:FF:000064">
    <property type="entry name" value="Probable acid phosphatase Pho610"/>
    <property type="match status" value="1"/>
</dbReference>
<evidence type="ECO:0000313" key="5">
    <source>
        <dbReference type="Proteomes" id="UP000091956"/>
    </source>
</evidence>
<keyword evidence="1" id="KW-0378">Hydrolase</keyword>
<name>A0A1B8GSF8_9PEZI</name>
<dbReference type="OrthoDB" id="5135119at2759"/>
<dbReference type="Proteomes" id="UP000091956">
    <property type="component" value="Unassembled WGS sequence"/>
</dbReference>
<protein>
    <recommendedName>
        <fullName evidence="6">Acid phosphatase</fullName>
    </recommendedName>
</protein>
<dbReference type="InterPro" id="IPR017850">
    <property type="entry name" value="Alkaline_phosphatase_core_sf"/>
</dbReference>
<dbReference type="AlphaFoldDB" id="A0A1B8GSF8"/>
<dbReference type="Pfam" id="PF04185">
    <property type="entry name" value="Phosphoesterase"/>
    <property type="match status" value="1"/>
</dbReference>
<dbReference type="PANTHER" id="PTHR31956:SF15">
    <property type="entry name" value="ACID PHOSPHATASE PHOA"/>
    <property type="match status" value="1"/>
</dbReference>
<sequence length="422" mass="46352">MRFSTGIYTAALVAVAAAAPKSSSTPAANPTATDPAAVYAAQATAKTESPTSHVKGKVFDRFVTIWFENTDFQSAAAEANFEFFAKKGITLENYFAVTHPSEPNYMAAVGGDYFGLNGDPFIAVPENVSTVVDLLEDKKISWGVYQEDMPYSGFQGFSWVNQKTGKNDYVRKHNPAVLFNSVANDADRLSKIKNLTMFQQDLKANKLPQWMFITPNMTSDAHDAPIGTAGAWLRTFLEPLLNDKNFMQNTMVLITFDENSSYPKQNRAFSVLLGDAIPKNLVGTTDSNFYNHYSEIATVEANWDTHTLGRYDVGANVFSNVAKHTNDKLRSWTGTPALADTTFNASYPGIFHSTTWAPQPVPNTLIKVNGRTVLPKIRKQWVSQQKKTVYCGQLEIPTSANPPKGTCPGPSGNDGHSQQHHG</sequence>
<keyword evidence="3" id="KW-0732">Signal</keyword>
<dbReference type="EMBL" id="KV460215">
    <property type="protein sequence ID" value="OBT98758.1"/>
    <property type="molecule type" value="Genomic_DNA"/>
</dbReference>
<gene>
    <name evidence="4" type="ORF">VE01_03308</name>
</gene>